<proteinExistence type="predicted"/>
<dbReference type="InterPro" id="IPR001478">
    <property type="entry name" value="PDZ"/>
</dbReference>
<dbReference type="PROSITE" id="PS50106">
    <property type="entry name" value="PDZ"/>
    <property type="match status" value="1"/>
</dbReference>
<dbReference type="AlphaFoldDB" id="A0A7S4PTG9"/>
<dbReference type="EMBL" id="HBNR01001037">
    <property type="protein sequence ID" value="CAE4561133.1"/>
    <property type="molecule type" value="Transcribed_RNA"/>
</dbReference>
<accession>A0A7S4PTG9</accession>
<feature type="region of interest" description="Disordered" evidence="1">
    <location>
        <begin position="67"/>
        <end position="93"/>
    </location>
</feature>
<evidence type="ECO:0000313" key="3">
    <source>
        <dbReference type="EMBL" id="CAE4561133.1"/>
    </source>
</evidence>
<dbReference type="Gene3D" id="2.30.42.10">
    <property type="match status" value="1"/>
</dbReference>
<gene>
    <name evidence="3" type="ORF">AMON00008_LOCUS752</name>
</gene>
<feature type="domain" description="PDZ" evidence="2">
    <location>
        <begin position="156"/>
        <end position="217"/>
    </location>
</feature>
<evidence type="ECO:0000259" key="2">
    <source>
        <dbReference type="PROSITE" id="PS50106"/>
    </source>
</evidence>
<evidence type="ECO:0000256" key="1">
    <source>
        <dbReference type="SAM" id="MobiDB-lite"/>
    </source>
</evidence>
<reference evidence="3" key="1">
    <citation type="submission" date="2021-01" db="EMBL/GenBank/DDBJ databases">
        <authorList>
            <person name="Corre E."/>
            <person name="Pelletier E."/>
            <person name="Niang G."/>
            <person name="Scheremetjew M."/>
            <person name="Finn R."/>
            <person name="Kale V."/>
            <person name="Holt S."/>
            <person name="Cochrane G."/>
            <person name="Meng A."/>
            <person name="Brown T."/>
            <person name="Cohen L."/>
        </authorList>
    </citation>
    <scope>NUCLEOTIDE SEQUENCE</scope>
    <source>
        <strain evidence="3">CCMP3105</strain>
    </source>
</reference>
<dbReference type="SMART" id="SM00228">
    <property type="entry name" value="PDZ"/>
    <property type="match status" value="1"/>
</dbReference>
<sequence>MAQADPPGGLPLPLAPGGRRAPRAWVGLSAARCVMGASQQRCCSSCTDKQNQLKLPDVGGEVYTPFDIDITGSERPPGQDQADAEGHGSSECSSWGRCWAPDTGYDRTMPSTPSTLTCVKGSVKSRCVFGDTPCSSPSRVQGESTLEDTSGCLDLIVELVKANPGEDLGLKVLHRGVGVLVVSEIHPGGAVEVANRQNARAGAETLQVGDQIAMINGVGGDDAAMAEECKRAKHLTLGVRRVPRSPPPPLQRWAAPM</sequence>
<dbReference type="CDD" id="cd00136">
    <property type="entry name" value="PDZ_canonical"/>
    <property type="match status" value="1"/>
</dbReference>
<organism evidence="3">
    <name type="scientific">Alexandrium monilatum</name>
    <dbReference type="NCBI Taxonomy" id="311494"/>
    <lineage>
        <taxon>Eukaryota</taxon>
        <taxon>Sar</taxon>
        <taxon>Alveolata</taxon>
        <taxon>Dinophyceae</taxon>
        <taxon>Gonyaulacales</taxon>
        <taxon>Pyrocystaceae</taxon>
        <taxon>Alexandrium</taxon>
    </lineage>
</organism>
<name>A0A7S4PTG9_9DINO</name>
<protein>
    <recommendedName>
        <fullName evidence="2">PDZ domain-containing protein</fullName>
    </recommendedName>
</protein>
<dbReference type="SUPFAM" id="SSF50156">
    <property type="entry name" value="PDZ domain-like"/>
    <property type="match status" value="1"/>
</dbReference>
<dbReference type="InterPro" id="IPR036034">
    <property type="entry name" value="PDZ_sf"/>
</dbReference>